<dbReference type="PANTHER" id="PTHR43806:SF11">
    <property type="entry name" value="CEREVISIN-RELATED"/>
    <property type="match status" value="1"/>
</dbReference>
<dbReference type="PANTHER" id="PTHR43806">
    <property type="entry name" value="PEPTIDASE S8"/>
    <property type="match status" value="1"/>
</dbReference>
<keyword evidence="2 5" id="KW-0645">Protease</keyword>
<dbReference type="GO" id="GO:0006508">
    <property type="term" value="P:proteolysis"/>
    <property type="evidence" value="ECO:0007669"/>
    <property type="project" value="UniProtKB-KW"/>
</dbReference>
<dbReference type="EMBL" id="CP012747">
    <property type="protein sequence ID" value="ALL67328.1"/>
    <property type="molecule type" value="Genomic_DNA"/>
</dbReference>
<evidence type="ECO:0000256" key="3">
    <source>
        <dbReference type="ARBA" id="ARBA00022801"/>
    </source>
</evidence>
<dbReference type="RefSeq" id="WP_036002257.1">
    <property type="nucleotide sequence ID" value="NZ_CP012747.1"/>
</dbReference>
<dbReference type="GeneID" id="69971176"/>
<reference evidence="8 9" key="1">
    <citation type="journal article" date="2014" name="Genome Announc.">
        <title>Draft Genome Sequence of the Haloacid-Degrading Burkholderia caribensis Strain MBA4.</title>
        <authorList>
            <person name="Pan Y."/>
            <person name="Kong K.F."/>
            <person name="Tsang J.S."/>
        </authorList>
    </citation>
    <scope>NUCLEOTIDE SEQUENCE [LARGE SCALE GENOMIC DNA]</scope>
    <source>
        <strain evidence="8 9">MBA4</strain>
    </source>
</reference>
<dbReference type="GO" id="GO:0004252">
    <property type="term" value="F:serine-type endopeptidase activity"/>
    <property type="evidence" value="ECO:0007669"/>
    <property type="project" value="UniProtKB-UniRule"/>
</dbReference>
<feature type="compositionally biased region" description="Basic residues" evidence="6">
    <location>
        <begin position="155"/>
        <end position="175"/>
    </location>
</feature>
<dbReference type="PRINTS" id="PR00723">
    <property type="entry name" value="SUBTILISIN"/>
</dbReference>
<feature type="region of interest" description="Disordered" evidence="6">
    <location>
        <begin position="155"/>
        <end position="188"/>
    </location>
</feature>
<evidence type="ECO:0000259" key="7">
    <source>
        <dbReference type="Pfam" id="PF00082"/>
    </source>
</evidence>
<dbReference type="InterPro" id="IPR050131">
    <property type="entry name" value="Peptidase_S8_subtilisin-like"/>
</dbReference>
<evidence type="ECO:0000256" key="6">
    <source>
        <dbReference type="SAM" id="MobiDB-lite"/>
    </source>
</evidence>
<keyword evidence="4 5" id="KW-0720">Serine protease</keyword>
<evidence type="ECO:0000256" key="5">
    <source>
        <dbReference type="PROSITE-ProRule" id="PRU01240"/>
    </source>
</evidence>
<proteinExistence type="inferred from homology"/>
<dbReference type="InterPro" id="IPR000209">
    <property type="entry name" value="Peptidase_S8/S53_dom"/>
</dbReference>
<accession>A0A0P0RFD2</accession>
<evidence type="ECO:0000313" key="9">
    <source>
        <dbReference type="Proteomes" id="UP000019146"/>
    </source>
</evidence>
<dbReference type="SUPFAM" id="SSF52743">
    <property type="entry name" value="Subtilisin-like"/>
    <property type="match status" value="1"/>
</dbReference>
<dbReference type="Proteomes" id="UP000019146">
    <property type="component" value="Chromosome 2"/>
</dbReference>
<evidence type="ECO:0000256" key="4">
    <source>
        <dbReference type="ARBA" id="ARBA00022825"/>
    </source>
</evidence>
<protein>
    <submittedName>
        <fullName evidence="8">Peptidase S8</fullName>
    </submittedName>
</protein>
<dbReference type="InterPro" id="IPR015500">
    <property type="entry name" value="Peptidase_S8_subtilisin-rel"/>
</dbReference>
<keyword evidence="3 5" id="KW-0378">Hydrolase</keyword>
<feature type="active site" description="Charge relay system" evidence="5">
    <location>
        <position position="450"/>
    </location>
</feature>
<dbReference type="Pfam" id="PF00082">
    <property type="entry name" value="Peptidase_S8"/>
    <property type="match status" value="1"/>
</dbReference>
<dbReference type="CDD" id="cd07494">
    <property type="entry name" value="Peptidases_S8_10"/>
    <property type="match status" value="1"/>
</dbReference>
<organism evidence="8 9">
    <name type="scientific">Paraburkholderia caribensis MBA4</name>
    <dbReference type="NCBI Taxonomy" id="1323664"/>
    <lineage>
        <taxon>Bacteria</taxon>
        <taxon>Pseudomonadati</taxon>
        <taxon>Pseudomonadota</taxon>
        <taxon>Betaproteobacteria</taxon>
        <taxon>Burkholderiales</taxon>
        <taxon>Burkholderiaceae</taxon>
        <taxon>Paraburkholderia</taxon>
    </lineage>
</organism>
<evidence type="ECO:0000256" key="1">
    <source>
        <dbReference type="ARBA" id="ARBA00011073"/>
    </source>
</evidence>
<name>A0A0P0RFD2_9BURK</name>
<feature type="active site" description="Charge relay system" evidence="5">
    <location>
        <position position="226"/>
    </location>
</feature>
<dbReference type="Gene3D" id="3.40.50.200">
    <property type="entry name" value="Peptidase S8/S53 domain"/>
    <property type="match status" value="1"/>
</dbReference>
<evidence type="ECO:0000256" key="2">
    <source>
        <dbReference type="ARBA" id="ARBA00022670"/>
    </source>
</evidence>
<dbReference type="KEGG" id="bcai:K788_0005502"/>
<gene>
    <name evidence="8" type="ORF">K788_0005502</name>
</gene>
<feature type="active site" description="Charge relay system" evidence="5">
    <location>
        <position position="261"/>
    </location>
</feature>
<feature type="region of interest" description="Disordered" evidence="6">
    <location>
        <begin position="486"/>
        <end position="507"/>
    </location>
</feature>
<dbReference type="InterPro" id="IPR036852">
    <property type="entry name" value="Peptidase_S8/S53_dom_sf"/>
</dbReference>
<sequence length="526" mass="54568">MKAYDPKDAAARPARGDAAHEELRVAVTFNRPGQDGGPTRFGARMSTETVASFIPDPAQADLALAELARRGFTLTGRGSLSASMRCTRAQFEAVFQTRLKRMKAPCASAAQFSSVLYPPDDAPWNPDPAIKSLLDDVYIQWPHIYMARAAKAAKSTKAKKTTKTTTAAKKRPATKKPHETSAPSATPPAVPYFHLAAPADIALKLNATPVHQQGITGKGVRIAMIDSGFAHGHPYFKAHGYSSSIVLAPGATDRRSDGNGHGTGESANIFAIAPGATFIGVKLDNEADPSSGASVLEGLQEALKHDPQVISVSLGYDLRGPGDTPLKTLPNGLVALEAEIQAAVKRGIVIVFSAGNGHYSFPGQMPDIISAGGVFVDQHGAMRASDYASAFTSLIYSGRSVPDVCGLVGMLPHATYISLPVSAGCEIDRENAAFDGTTPNDGWGVFSGTSAAAPQLAGLCALLLQADPHLSPGDIKAILRRTARDVTKGHANPASDPKGAGVPAGAGEDGATGAGLADALAAVKQI</sequence>
<dbReference type="AlphaFoldDB" id="A0A0P0RFD2"/>
<evidence type="ECO:0000313" key="8">
    <source>
        <dbReference type="EMBL" id="ALL67328.1"/>
    </source>
</evidence>
<feature type="domain" description="Peptidase S8/S53" evidence="7">
    <location>
        <begin position="217"/>
        <end position="490"/>
    </location>
</feature>
<dbReference type="PROSITE" id="PS51892">
    <property type="entry name" value="SUBTILASE"/>
    <property type="match status" value="1"/>
</dbReference>
<comment type="similarity">
    <text evidence="1 5">Belongs to the peptidase S8 family.</text>
</comment>
<dbReference type="InterPro" id="IPR023827">
    <property type="entry name" value="Peptidase_S8_Asp-AS"/>
</dbReference>
<dbReference type="PROSITE" id="PS00136">
    <property type="entry name" value="SUBTILASE_ASP"/>
    <property type="match status" value="1"/>
</dbReference>